<dbReference type="GO" id="GO:0005886">
    <property type="term" value="C:plasma membrane"/>
    <property type="evidence" value="ECO:0007669"/>
    <property type="project" value="TreeGrafter"/>
</dbReference>
<gene>
    <name evidence="5" type="ORF">NPRO_02800</name>
</gene>
<dbReference type="FunFam" id="3.40.50.300:FF:000398">
    <property type="entry name" value="Type IV pilus assembly ATPase PilB"/>
    <property type="match status" value="1"/>
</dbReference>
<dbReference type="InterPro" id="IPR001482">
    <property type="entry name" value="T2SS/T4SS_dom"/>
</dbReference>
<proteinExistence type="inferred from homology"/>
<reference evidence="5" key="1">
    <citation type="journal article" name="DNA Res.">
        <title>The physiological potential of anammox bacteria as revealed by their core genome structure.</title>
        <authorList>
            <person name="Okubo T."/>
            <person name="Toyoda A."/>
            <person name="Fukuhara K."/>
            <person name="Uchiyama I."/>
            <person name="Harigaya Y."/>
            <person name="Kuroiwa M."/>
            <person name="Suzuki T."/>
            <person name="Murakami Y."/>
            <person name="Suwa Y."/>
            <person name="Takami H."/>
        </authorList>
    </citation>
    <scope>NUCLEOTIDE SEQUENCE</scope>
    <source>
        <strain evidence="5">317325-2</strain>
    </source>
</reference>
<dbReference type="Pfam" id="PF05157">
    <property type="entry name" value="MshEN"/>
    <property type="match status" value="1"/>
</dbReference>
<dbReference type="EMBL" id="AP021858">
    <property type="protein sequence ID" value="BBO22685.1"/>
    <property type="molecule type" value="Genomic_DNA"/>
</dbReference>
<dbReference type="InterPro" id="IPR037257">
    <property type="entry name" value="T2SS_E_N_sf"/>
</dbReference>
<evidence type="ECO:0000256" key="1">
    <source>
        <dbReference type="ARBA" id="ARBA00006611"/>
    </source>
</evidence>
<dbReference type="InterPro" id="IPR027417">
    <property type="entry name" value="P-loop_NTPase"/>
</dbReference>
<evidence type="ECO:0000313" key="6">
    <source>
        <dbReference type="Proteomes" id="UP000662873"/>
    </source>
</evidence>
<evidence type="ECO:0000256" key="3">
    <source>
        <dbReference type="ARBA" id="ARBA00022840"/>
    </source>
</evidence>
<dbReference type="Gene3D" id="1.10.40.70">
    <property type="match status" value="1"/>
</dbReference>
<dbReference type="InterPro" id="IPR007831">
    <property type="entry name" value="T2SS_GspE_N"/>
</dbReference>
<evidence type="ECO:0000313" key="5">
    <source>
        <dbReference type="EMBL" id="BBO22685.1"/>
    </source>
</evidence>
<dbReference type="PANTHER" id="PTHR30258">
    <property type="entry name" value="TYPE II SECRETION SYSTEM PROTEIN GSPE-RELATED"/>
    <property type="match status" value="1"/>
</dbReference>
<dbReference type="GO" id="GO:0016887">
    <property type="term" value="F:ATP hydrolysis activity"/>
    <property type="evidence" value="ECO:0007669"/>
    <property type="project" value="TreeGrafter"/>
</dbReference>
<feature type="domain" description="Bacterial type II secretion system protein E" evidence="4">
    <location>
        <begin position="407"/>
        <end position="421"/>
    </location>
</feature>
<keyword evidence="3" id="KW-0067">ATP-binding</keyword>
<dbReference type="FunFam" id="3.30.450.90:FF:000001">
    <property type="entry name" value="Type II secretion system ATPase GspE"/>
    <property type="match status" value="1"/>
</dbReference>
<protein>
    <submittedName>
        <fullName evidence="5">Type II secretion system protein GspE</fullName>
    </submittedName>
</protein>
<dbReference type="CDD" id="cd01129">
    <property type="entry name" value="PulE-GspE-like"/>
    <property type="match status" value="1"/>
</dbReference>
<dbReference type="Gene3D" id="3.30.300.160">
    <property type="entry name" value="Type II secretion system, protein E, N-terminal domain"/>
    <property type="match status" value="1"/>
</dbReference>
<keyword evidence="2" id="KW-0547">Nucleotide-binding</keyword>
<comment type="similarity">
    <text evidence="1">Belongs to the GSP E family.</text>
</comment>
<dbReference type="GO" id="GO:0005524">
    <property type="term" value="F:ATP binding"/>
    <property type="evidence" value="ECO:0007669"/>
    <property type="project" value="UniProtKB-KW"/>
</dbReference>
<evidence type="ECO:0000259" key="4">
    <source>
        <dbReference type="PROSITE" id="PS00662"/>
    </source>
</evidence>
<dbReference type="PROSITE" id="PS00662">
    <property type="entry name" value="T2SP_E"/>
    <property type="match status" value="1"/>
</dbReference>
<dbReference type="Gene3D" id="3.30.450.90">
    <property type="match status" value="1"/>
</dbReference>
<dbReference type="AlphaFoldDB" id="A0A809RE52"/>
<name>A0A809RE52_9BACT</name>
<accession>A0A809RE52</accession>
<dbReference type="SUPFAM" id="SSF160246">
    <property type="entry name" value="EspE N-terminal domain-like"/>
    <property type="match status" value="1"/>
</dbReference>
<dbReference type="Proteomes" id="UP000662873">
    <property type="component" value="Chromosome"/>
</dbReference>
<evidence type="ECO:0000256" key="2">
    <source>
        <dbReference type="ARBA" id="ARBA00022741"/>
    </source>
</evidence>
<organism evidence="5 6">
    <name type="scientific">Candidatus Nitrosymbiomonas proteolyticus</name>
    <dbReference type="NCBI Taxonomy" id="2608984"/>
    <lineage>
        <taxon>Bacteria</taxon>
        <taxon>Bacillati</taxon>
        <taxon>Armatimonadota</taxon>
        <taxon>Armatimonadota incertae sedis</taxon>
        <taxon>Candidatus Nitrosymbiomonas</taxon>
    </lineage>
</organism>
<dbReference type="KEGG" id="npy:NPRO_02800"/>
<sequence>MALKRVSMVDFLLEKGYITSAQLDEAKKVQQQTNEPDLGKVLVTLGMVGERAVLEGKAAESGYPFVDIDNVQIESNAINVVPERIVKLHSAIPVRKEGNNLWVAMANISDLRAQDDITMASGCRVHPVMAVPGAIEDAIKKYYSGTAGNGDAAAAETALQQASPAGTPSIHGEIRAAIASAQVARGREGEEEAADADAEKMAEQAPIIKLANALIQQAIYDRASDIHVEPQHRSVRVRYRIDGVLMEAMMVPKSLQAPLISRLKIMADMNIAERRIPQDGRIEIRHQNKEYDLRVSSIPTPFGEKIVMRILDKSSILIGLGKLGFTDENQAKIEELTSQPNGMFLSTGPTGSGKTTTQYSVLNRLNTVGVNVITIEEPIEYQLNGIAQVQVNRKAGLTFATALRSFLRQDPDIIMVGEMRDLETAEIAIEASLTGHLVLSTLHTNDAPSATIRMVDMGVEPYLIAATVIGVLAQRLGRRIDQSHKEAYAVPAIDLRRFGFNFTDPEEEVTLYRGVPHEDNRMTGYRGRVGLHELLVVNDEVRELIVRRAPLTDLKEAGKANGMKELREDGLVKVLAGVTDPQEVMRVVFTAGF</sequence>
<dbReference type="PANTHER" id="PTHR30258:SF1">
    <property type="entry name" value="PROTEIN TRANSPORT PROTEIN HOFB HOMOLOG"/>
    <property type="match status" value="1"/>
</dbReference>
<dbReference type="Pfam" id="PF00437">
    <property type="entry name" value="T2SSE"/>
    <property type="match status" value="1"/>
</dbReference>
<dbReference type="Gene3D" id="3.40.50.300">
    <property type="entry name" value="P-loop containing nucleotide triphosphate hydrolases"/>
    <property type="match status" value="1"/>
</dbReference>
<dbReference type="SUPFAM" id="SSF52540">
    <property type="entry name" value="P-loop containing nucleoside triphosphate hydrolases"/>
    <property type="match status" value="1"/>
</dbReference>